<evidence type="ECO:0000313" key="2">
    <source>
        <dbReference type="Proteomes" id="UP000324222"/>
    </source>
</evidence>
<dbReference type="AlphaFoldDB" id="A0A5B7JIP9"/>
<comment type="caution">
    <text evidence="1">The sequence shown here is derived from an EMBL/GenBank/DDBJ whole genome shotgun (WGS) entry which is preliminary data.</text>
</comment>
<reference evidence="1 2" key="1">
    <citation type="submission" date="2019-05" db="EMBL/GenBank/DDBJ databases">
        <title>Another draft genome of Portunus trituberculatus and its Hox gene families provides insights of decapod evolution.</title>
        <authorList>
            <person name="Jeong J.-H."/>
            <person name="Song I."/>
            <person name="Kim S."/>
            <person name="Choi T."/>
            <person name="Kim D."/>
            <person name="Ryu S."/>
            <person name="Kim W."/>
        </authorList>
    </citation>
    <scope>NUCLEOTIDE SEQUENCE [LARGE SCALE GENOMIC DNA]</scope>
    <source>
        <tissue evidence="1">Muscle</tissue>
    </source>
</reference>
<dbReference type="Proteomes" id="UP000324222">
    <property type="component" value="Unassembled WGS sequence"/>
</dbReference>
<name>A0A5B7JIP9_PORTR</name>
<protein>
    <submittedName>
        <fullName evidence="1">Uncharacterized protein</fullName>
    </submittedName>
</protein>
<dbReference type="EMBL" id="VSRR010098530">
    <property type="protein sequence ID" value="MPC94435.1"/>
    <property type="molecule type" value="Genomic_DNA"/>
</dbReference>
<evidence type="ECO:0000313" key="1">
    <source>
        <dbReference type="EMBL" id="MPC94435.1"/>
    </source>
</evidence>
<keyword evidence="2" id="KW-1185">Reference proteome</keyword>
<sequence length="113" mass="12801">MRNKTAKKPAPTQEANVIYQHNCTAEDCGPHSSIGMTKTTLSRRLTCHLQNRSIKEHYHGKHQTKLTRRPLLSFVTSTSLLVPPQHNYLLSTSDALRMKYPASKLVICRMLTA</sequence>
<accession>A0A5B7JIP9</accession>
<organism evidence="1 2">
    <name type="scientific">Portunus trituberculatus</name>
    <name type="common">Swimming crab</name>
    <name type="synonym">Neptunus trituberculatus</name>
    <dbReference type="NCBI Taxonomy" id="210409"/>
    <lineage>
        <taxon>Eukaryota</taxon>
        <taxon>Metazoa</taxon>
        <taxon>Ecdysozoa</taxon>
        <taxon>Arthropoda</taxon>
        <taxon>Crustacea</taxon>
        <taxon>Multicrustacea</taxon>
        <taxon>Malacostraca</taxon>
        <taxon>Eumalacostraca</taxon>
        <taxon>Eucarida</taxon>
        <taxon>Decapoda</taxon>
        <taxon>Pleocyemata</taxon>
        <taxon>Brachyura</taxon>
        <taxon>Eubrachyura</taxon>
        <taxon>Portunoidea</taxon>
        <taxon>Portunidae</taxon>
        <taxon>Portuninae</taxon>
        <taxon>Portunus</taxon>
    </lineage>
</organism>
<gene>
    <name evidence="1" type="ORF">E2C01_089604</name>
</gene>
<proteinExistence type="predicted"/>